<keyword evidence="8" id="KW-0904">Protein phosphatase</keyword>
<evidence type="ECO:0000256" key="8">
    <source>
        <dbReference type="ARBA" id="ARBA00022912"/>
    </source>
</evidence>
<dbReference type="PANTHER" id="PTHR14732:SF0">
    <property type="entry name" value="RNA POLYMERASE II SUBUNIT B1 CTD PHOSPHATASE RPAP2-RELATED"/>
    <property type="match status" value="1"/>
</dbReference>
<comment type="subcellular location">
    <subcellularLocation>
        <location evidence="1">Nucleus</location>
    </subcellularLocation>
</comment>
<keyword evidence="9" id="KW-0539">Nucleus</keyword>
<dbReference type="EMBL" id="MCFD01000005">
    <property type="protein sequence ID" value="ORX70783.1"/>
    <property type="molecule type" value="Genomic_DNA"/>
</dbReference>
<organism evidence="15 16">
    <name type="scientific">Linderina pennispora</name>
    <dbReference type="NCBI Taxonomy" id="61395"/>
    <lineage>
        <taxon>Eukaryota</taxon>
        <taxon>Fungi</taxon>
        <taxon>Fungi incertae sedis</taxon>
        <taxon>Zoopagomycota</taxon>
        <taxon>Kickxellomycotina</taxon>
        <taxon>Kickxellomycetes</taxon>
        <taxon>Kickxellales</taxon>
        <taxon>Kickxellaceae</taxon>
        <taxon>Linderina</taxon>
    </lineage>
</organism>
<dbReference type="InterPro" id="IPR039693">
    <property type="entry name" value="Rtr1/RPAP2"/>
</dbReference>
<proteinExistence type="inferred from homology"/>
<dbReference type="PROSITE" id="PS51479">
    <property type="entry name" value="ZF_RTR1"/>
    <property type="match status" value="1"/>
</dbReference>
<evidence type="ECO:0000256" key="4">
    <source>
        <dbReference type="ARBA" id="ARBA00022723"/>
    </source>
</evidence>
<sequence>MSTSPRPLRAAPGTRQLQKKKNTETQQVQQRRRDAVKQSMRTKQQYDRLTLSWQEKLLSPVSIVQLQQAAQYMTADDYLSVQYHISLSRRKLFDVTEQKEYCSNRCMVGSRFFRQQLSNEPLYMRAPGKLEVSVMPVEDEAVEAIELDRQLEQRVLAGTGERELVDWYMSSLFAKMKIPEAVAHANNPLTIVEREGGAAAAMEVSDGMARLQFADVEGFEPAVGCSSDQDGRGACQARERQKVQIPGGAQCAAQGAAQPARSALERVARFDTGSEPHTESEAASDVVAPWDSESDDGVGYIASDDESSQSGSSSDDDMFGGMIGAAGSRSGPSLSLFGRLWTLVDRMVTPQTRAFLRDLQTAQSALPLISSAAEYNSAPGDKSMATRHSLLAGSVERELLDVQQELGVELGLGREMHLLVSSLALGQNTVVFARGELRLFVLALVFALARVLQGLAGALSGDVVVGRLEYVLHQAKTERSELEMVARRFHEAY</sequence>
<dbReference type="GO" id="GO:0005737">
    <property type="term" value="C:cytoplasm"/>
    <property type="evidence" value="ECO:0007669"/>
    <property type="project" value="TreeGrafter"/>
</dbReference>
<dbReference type="GO" id="GO:0008270">
    <property type="term" value="F:zinc ion binding"/>
    <property type="evidence" value="ECO:0007669"/>
    <property type="project" value="UniProtKB-KW"/>
</dbReference>
<dbReference type="STRING" id="61395.A0A1Y1WB78"/>
<dbReference type="InterPro" id="IPR038534">
    <property type="entry name" value="Rtr1/RPAP2_sf"/>
</dbReference>
<evidence type="ECO:0000256" key="7">
    <source>
        <dbReference type="ARBA" id="ARBA00022833"/>
    </source>
</evidence>
<evidence type="ECO:0000313" key="15">
    <source>
        <dbReference type="EMBL" id="ORX70783.1"/>
    </source>
</evidence>
<protein>
    <recommendedName>
        <fullName evidence="3">protein-serine/threonine phosphatase</fullName>
        <ecNumber evidence="3">3.1.3.16</ecNumber>
    </recommendedName>
</protein>
<evidence type="ECO:0000256" key="11">
    <source>
        <dbReference type="ARBA" id="ARBA00048336"/>
    </source>
</evidence>
<feature type="region of interest" description="Disordered" evidence="13">
    <location>
        <begin position="1"/>
        <end position="41"/>
    </location>
</feature>
<dbReference type="PANTHER" id="PTHR14732">
    <property type="entry name" value="RNA POLYMERASE II SUBUNIT B1 CTD PHOSPHATASE RPAP2-RELATED"/>
    <property type="match status" value="1"/>
</dbReference>
<comment type="similarity">
    <text evidence="2 12">Belongs to the RPAP2 family.</text>
</comment>
<evidence type="ECO:0000259" key="14">
    <source>
        <dbReference type="PROSITE" id="PS51479"/>
    </source>
</evidence>
<dbReference type="AlphaFoldDB" id="A0A1Y1WB78"/>
<dbReference type="InterPro" id="IPR007308">
    <property type="entry name" value="Rtr1/RPAP2_dom"/>
</dbReference>
<feature type="region of interest" description="Disordered" evidence="13">
    <location>
        <begin position="272"/>
        <end position="323"/>
    </location>
</feature>
<comment type="caution">
    <text evidence="15">The sequence shown here is derived from an EMBL/GenBank/DDBJ whole genome shotgun (WGS) entry which is preliminary data.</text>
</comment>
<feature type="domain" description="RTR1-type" evidence="14">
    <location>
        <begin position="1"/>
        <end position="126"/>
    </location>
</feature>
<name>A0A1Y1WB78_9FUNG</name>
<dbReference type="OrthoDB" id="2590500at2759"/>
<dbReference type="GO" id="GO:0043175">
    <property type="term" value="F:RNA polymerase core enzyme binding"/>
    <property type="evidence" value="ECO:0007669"/>
    <property type="project" value="InterPro"/>
</dbReference>
<keyword evidence="4" id="KW-0479">Metal-binding</keyword>
<evidence type="ECO:0000256" key="1">
    <source>
        <dbReference type="ARBA" id="ARBA00004123"/>
    </source>
</evidence>
<evidence type="ECO:0000313" key="16">
    <source>
        <dbReference type="Proteomes" id="UP000193922"/>
    </source>
</evidence>
<evidence type="ECO:0000256" key="10">
    <source>
        <dbReference type="ARBA" id="ARBA00047761"/>
    </source>
</evidence>
<gene>
    <name evidence="15" type="ORF">DL89DRAFT_256966</name>
</gene>
<evidence type="ECO:0000256" key="13">
    <source>
        <dbReference type="SAM" id="MobiDB-lite"/>
    </source>
</evidence>
<keyword evidence="16" id="KW-1185">Reference proteome</keyword>
<accession>A0A1Y1WB78</accession>
<keyword evidence="6" id="KW-0378">Hydrolase</keyword>
<dbReference type="RefSeq" id="XP_040744362.1">
    <property type="nucleotide sequence ID" value="XM_040885484.1"/>
</dbReference>
<dbReference type="GO" id="GO:0005634">
    <property type="term" value="C:nucleus"/>
    <property type="evidence" value="ECO:0007669"/>
    <property type="project" value="UniProtKB-SubCell"/>
</dbReference>
<reference evidence="15 16" key="1">
    <citation type="submission" date="2016-07" db="EMBL/GenBank/DDBJ databases">
        <title>Pervasive Adenine N6-methylation of Active Genes in Fungi.</title>
        <authorList>
            <consortium name="DOE Joint Genome Institute"/>
            <person name="Mondo S.J."/>
            <person name="Dannebaum R.O."/>
            <person name="Kuo R.C."/>
            <person name="Labutti K."/>
            <person name="Haridas S."/>
            <person name="Kuo A."/>
            <person name="Salamov A."/>
            <person name="Ahrendt S.R."/>
            <person name="Lipzen A."/>
            <person name="Sullivan W."/>
            <person name="Andreopoulos W.B."/>
            <person name="Clum A."/>
            <person name="Lindquist E."/>
            <person name="Daum C."/>
            <person name="Ramamoorthy G.K."/>
            <person name="Gryganskyi A."/>
            <person name="Culley D."/>
            <person name="Magnuson J.K."/>
            <person name="James T.Y."/>
            <person name="O'Malley M.A."/>
            <person name="Stajich J.E."/>
            <person name="Spatafora J.W."/>
            <person name="Visel A."/>
            <person name="Grigoriev I.V."/>
        </authorList>
    </citation>
    <scope>NUCLEOTIDE SEQUENCE [LARGE SCALE GENOMIC DNA]</scope>
    <source>
        <strain evidence="15 16">ATCC 12442</strain>
    </source>
</reference>
<keyword evidence="5" id="KW-0863">Zinc-finger</keyword>
<keyword evidence="7" id="KW-0862">Zinc</keyword>
<comment type="catalytic activity">
    <reaction evidence="11">
        <text>O-phospho-L-threonyl-[protein] + H2O = L-threonyl-[protein] + phosphate</text>
        <dbReference type="Rhea" id="RHEA:47004"/>
        <dbReference type="Rhea" id="RHEA-COMP:11060"/>
        <dbReference type="Rhea" id="RHEA-COMP:11605"/>
        <dbReference type="ChEBI" id="CHEBI:15377"/>
        <dbReference type="ChEBI" id="CHEBI:30013"/>
        <dbReference type="ChEBI" id="CHEBI:43474"/>
        <dbReference type="ChEBI" id="CHEBI:61977"/>
        <dbReference type="EC" id="3.1.3.16"/>
    </reaction>
</comment>
<dbReference type="Gene3D" id="1.25.40.820">
    <property type="match status" value="1"/>
</dbReference>
<dbReference type="GO" id="GO:0008420">
    <property type="term" value="F:RNA polymerase II CTD heptapeptide repeat phosphatase activity"/>
    <property type="evidence" value="ECO:0007669"/>
    <property type="project" value="InterPro"/>
</dbReference>
<dbReference type="Proteomes" id="UP000193922">
    <property type="component" value="Unassembled WGS sequence"/>
</dbReference>
<evidence type="ECO:0000256" key="9">
    <source>
        <dbReference type="ARBA" id="ARBA00023242"/>
    </source>
</evidence>
<evidence type="ECO:0000256" key="2">
    <source>
        <dbReference type="ARBA" id="ARBA00005676"/>
    </source>
</evidence>
<dbReference type="GeneID" id="63802132"/>
<evidence type="ECO:0000256" key="6">
    <source>
        <dbReference type="ARBA" id="ARBA00022801"/>
    </source>
</evidence>
<comment type="catalytic activity">
    <reaction evidence="10">
        <text>O-phospho-L-seryl-[protein] + H2O = L-seryl-[protein] + phosphate</text>
        <dbReference type="Rhea" id="RHEA:20629"/>
        <dbReference type="Rhea" id="RHEA-COMP:9863"/>
        <dbReference type="Rhea" id="RHEA-COMP:11604"/>
        <dbReference type="ChEBI" id="CHEBI:15377"/>
        <dbReference type="ChEBI" id="CHEBI:29999"/>
        <dbReference type="ChEBI" id="CHEBI:43474"/>
        <dbReference type="ChEBI" id="CHEBI:83421"/>
        <dbReference type="EC" id="3.1.3.16"/>
    </reaction>
</comment>
<dbReference type="EC" id="3.1.3.16" evidence="3"/>
<evidence type="ECO:0000256" key="5">
    <source>
        <dbReference type="ARBA" id="ARBA00022771"/>
    </source>
</evidence>
<evidence type="ECO:0000256" key="12">
    <source>
        <dbReference type="PROSITE-ProRule" id="PRU00812"/>
    </source>
</evidence>
<evidence type="ECO:0000256" key="3">
    <source>
        <dbReference type="ARBA" id="ARBA00013081"/>
    </source>
</evidence>